<sequence>MSARKSSRTNHERPIFAPQTPRLQLHRVTPRRRGTGTGAARRASATRHMPTGKQERATQPWNKHHGEQPVAASYYPQVFPASCMQSLLEFSSPGKGFTWVWAGW</sequence>
<dbReference type="RefSeq" id="XP_001246996.2">
    <property type="nucleotide sequence ID" value="XM_001246995.2"/>
</dbReference>
<organism evidence="2 3">
    <name type="scientific">Coccidioides immitis (strain RS)</name>
    <name type="common">Valley fever fungus</name>
    <dbReference type="NCBI Taxonomy" id="246410"/>
    <lineage>
        <taxon>Eukaryota</taxon>
        <taxon>Fungi</taxon>
        <taxon>Dikarya</taxon>
        <taxon>Ascomycota</taxon>
        <taxon>Pezizomycotina</taxon>
        <taxon>Eurotiomycetes</taxon>
        <taxon>Eurotiomycetidae</taxon>
        <taxon>Onygenales</taxon>
        <taxon>Onygenaceae</taxon>
        <taxon>Coccidioides</taxon>
    </lineage>
</organism>
<feature type="compositionally biased region" description="Basic residues" evidence="1">
    <location>
        <begin position="24"/>
        <end position="34"/>
    </location>
</feature>
<evidence type="ECO:0000313" key="2">
    <source>
        <dbReference type="EMBL" id="EAS35413.3"/>
    </source>
</evidence>
<dbReference type="GeneID" id="24164466"/>
<protein>
    <submittedName>
        <fullName evidence="2">Uncharacterized protein</fullName>
    </submittedName>
</protein>
<dbReference type="EMBL" id="GG704911">
    <property type="protein sequence ID" value="EAS35413.3"/>
    <property type="molecule type" value="Genomic_DNA"/>
</dbReference>
<reference evidence="3" key="2">
    <citation type="journal article" date="2010" name="Genome Res.">
        <title>Population genomic sequencing of Coccidioides fungi reveals recent hybridization and transposon control.</title>
        <authorList>
            <person name="Neafsey D.E."/>
            <person name="Barker B.M."/>
            <person name="Sharpton T.J."/>
            <person name="Stajich J.E."/>
            <person name="Park D.J."/>
            <person name="Whiston E."/>
            <person name="Hung C.-Y."/>
            <person name="McMahan C."/>
            <person name="White J."/>
            <person name="Sykes S."/>
            <person name="Heiman D."/>
            <person name="Young S."/>
            <person name="Zeng Q."/>
            <person name="Abouelleil A."/>
            <person name="Aftuck L."/>
            <person name="Bessette D."/>
            <person name="Brown A."/>
            <person name="FitzGerald M."/>
            <person name="Lui A."/>
            <person name="Macdonald J.P."/>
            <person name="Priest M."/>
            <person name="Orbach M.J."/>
            <person name="Galgiani J.N."/>
            <person name="Kirkland T.N."/>
            <person name="Cole G.T."/>
            <person name="Birren B.W."/>
            <person name="Henn M.R."/>
            <person name="Taylor J.W."/>
            <person name="Rounsley S.D."/>
        </authorList>
    </citation>
    <scope>GENOME REANNOTATION</scope>
    <source>
        <strain evidence="3">RS</strain>
    </source>
</reference>
<evidence type="ECO:0000313" key="3">
    <source>
        <dbReference type="Proteomes" id="UP000001261"/>
    </source>
</evidence>
<dbReference type="VEuPathDB" id="FungiDB:CIMG_12839"/>
<evidence type="ECO:0000256" key="1">
    <source>
        <dbReference type="SAM" id="MobiDB-lite"/>
    </source>
</evidence>
<dbReference type="AlphaFoldDB" id="J3KHP6"/>
<reference evidence="3" key="1">
    <citation type="journal article" date="2009" name="Genome Res.">
        <title>Comparative genomic analyses of the human fungal pathogens Coccidioides and their relatives.</title>
        <authorList>
            <person name="Sharpton T.J."/>
            <person name="Stajich J.E."/>
            <person name="Rounsley S.D."/>
            <person name="Gardner M.J."/>
            <person name="Wortman J.R."/>
            <person name="Jordar V.S."/>
            <person name="Maiti R."/>
            <person name="Kodira C.D."/>
            <person name="Neafsey D.E."/>
            <person name="Zeng Q."/>
            <person name="Hung C.-Y."/>
            <person name="McMahan C."/>
            <person name="Muszewska A."/>
            <person name="Grynberg M."/>
            <person name="Mandel M.A."/>
            <person name="Kellner E.M."/>
            <person name="Barker B.M."/>
            <person name="Galgiani J.N."/>
            <person name="Orbach M.J."/>
            <person name="Kirkland T.N."/>
            <person name="Cole G.T."/>
            <person name="Henn M.R."/>
            <person name="Birren B.W."/>
            <person name="Taylor J.W."/>
        </authorList>
    </citation>
    <scope>NUCLEOTIDE SEQUENCE [LARGE SCALE GENOMIC DNA]</scope>
    <source>
        <strain evidence="3">RS</strain>
    </source>
</reference>
<name>J3KHP6_COCIM</name>
<gene>
    <name evidence="2" type="ORF">CIMG_12839</name>
</gene>
<dbReference type="Proteomes" id="UP000001261">
    <property type="component" value="Unassembled WGS sequence"/>
</dbReference>
<dbReference type="KEGG" id="cim:CIMG_12839"/>
<keyword evidence="3" id="KW-1185">Reference proteome</keyword>
<feature type="region of interest" description="Disordered" evidence="1">
    <location>
        <begin position="1"/>
        <end position="64"/>
    </location>
</feature>
<accession>J3KHP6</accession>
<proteinExistence type="predicted"/>
<feature type="compositionally biased region" description="Low complexity" evidence="1">
    <location>
        <begin position="38"/>
        <end position="47"/>
    </location>
</feature>
<dbReference type="InParanoid" id="J3KHP6"/>